<organism evidence="3 4">
    <name type="scientific">Carpinus fangiana</name>
    <dbReference type="NCBI Taxonomy" id="176857"/>
    <lineage>
        <taxon>Eukaryota</taxon>
        <taxon>Viridiplantae</taxon>
        <taxon>Streptophyta</taxon>
        <taxon>Embryophyta</taxon>
        <taxon>Tracheophyta</taxon>
        <taxon>Spermatophyta</taxon>
        <taxon>Magnoliopsida</taxon>
        <taxon>eudicotyledons</taxon>
        <taxon>Gunneridae</taxon>
        <taxon>Pentapetalae</taxon>
        <taxon>rosids</taxon>
        <taxon>fabids</taxon>
        <taxon>Fagales</taxon>
        <taxon>Betulaceae</taxon>
        <taxon>Carpinus</taxon>
    </lineage>
</organism>
<dbReference type="PANTHER" id="PTHR10161:SF36">
    <property type="entry name" value="PURPLE ACID PHOSPHATASE 3"/>
    <property type="match status" value="1"/>
</dbReference>
<proteinExistence type="predicted"/>
<sequence length="93" mass="10860">MERIQVLVKGPLSTQETNSFSSLYQRSNRFIWLQNHDANWKIVVGHHTVRSIGHHGDTMELVMQLLPILESVDMYINGYDHCLEHLNQPNLYT</sequence>
<evidence type="ECO:0000313" key="4">
    <source>
        <dbReference type="Proteomes" id="UP000327013"/>
    </source>
</evidence>
<dbReference type="OrthoDB" id="411211at2759"/>
<keyword evidence="4" id="KW-1185">Reference proteome</keyword>
<evidence type="ECO:0000313" key="3">
    <source>
        <dbReference type="EMBL" id="KAE8125872.1"/>
    </source>
</evidence>
<dbReference type="InterPro" id="IPR029052">
    <property type="entry name" value="Metallo-depent_PP-like"/>
</dbReference>
<dbReference type="Proteomes" id="UP000327013">
    <property type="component" value="Chromosome 8"/>
</dbReference>
<accession>A0A5N6RU94</accession>
<dbReference type="AlphaFoldDB" id="A0A5N6RU94"/>
<protein>
    <recommendedName>
        <fullName evidence="5">Calcineurin-like phosphoesterase domain-containing protein</fullName>
    </recommendedName>
</protein>
<reference evidence="3 4" key="1">
    <citation type="submission" date="2019-06" db="EMBL/GenBank/DDBJ databases">
        <title>A chromosomal-level reference genome of Carpinus fangiana (Coryloideae, Betulaceae).</title>
        <authorList>
            <person name="Yang X."/>
            <person name="Wang Z."/>
            <person name="Zhang L."/>
            <person name="Hao G."/>
            <person name="Liu J."/>
            <person name="Yang Y."/>
        </authorList>
    </citation>
    <scope>NUCLEOTIDE SEQUENCE [LARGE SCALE GENOMIC DNA]</scope>
    <source>
        <strain evidence="3">Cfa_2016G</strain>
        <tissue evidence="3">Leaf</tissue>
    </source>
</reference>
<dbReference type="SUPFAM" id="SSF56300">
    <property type="entry name" value="Metallo-dependent phosphatases"/>
    <property type="match status" value="1"/>
</dbReference>
<evidence type="ECO:0000256" key="1">
    <source>
        <dbReference type="ARBA" id="ARBA00022729"/>
    </source>
</evidence>
<evidence type="ECO:0008006" key="5">
    <source>
        <dbReference type="Google" id="ProtNLM"/>
    </source>
</evidence>
<evidence type="ECO:0000256" key="2">
    <source>
        <dbReference type="ARBA" id="ARBA00022801"/>
    </source>
</evidence>
<dbReference type="Gene3D" id="3.60.21.10">
    <property type="match status" value="1"/>
</dbReference>
<keyword evidence="1" id="KW-0732">Signal</keyword>
<dbReference type="GO" id="GO:0016787">
    <property type="term" value="F:hydrolase activity"/>
    <property type="evidence" value="ECO:0007669"/>
    <property type="project" value="UniProtKB-KW"/>
</dbReference>
<dbReference type="InterPro" id="IPR051558">
    <property type="entry name" value="Metallophosphoesterase_PAP"/>
</dbReference>
<dbReference type="PANTHER" id="PTHR10161">
    <property type="entry name" value="TARTRATE-RESISTANT ACID PHOSPHATASE TYPE 5"/>
    <property type="match status" value="1"/>
</dbReference>
<keyword evidence="2" id="KW-0378">Hydrolase</keyword>
<name>A0A5N6RU94_9ROSI</name>
<dbReference type="EMBL" id="CM017328">
    <property type="protein sequence ID" value="KAE8125872.1"/>
    <property type="molecule type" value="Genomic_DNA"/>
</dbReference>
<gene>
    <name evidence="3" type="ORF">FH972_020641</name>
</gene>